<dbReference type="Pfam" id="PF03371">
    <property type="entry name" value="PRP38"/>
    <property type="match status" value="1"/>
</dbReference>
<keyword evidence="5 7" id="KW-0508">mRNA splicing</keyword>
<evidence type="ECO:0000256" key="5">
    <source>
        <dbReference type="ARBA" id="ARBA00023187"/>
    </source>
</evidence>
<dbReference type="GO" id="GO:0005681">
    <property type="term" value="C:spliceosomal complex"/>
    <property type="evidence" value="ECO:0007669"/>
    <property type="project" value="UniProtKB-KW"/>
</dbReference>
<dbReference type="InParanoid" id="A0A1E5R609"/>
<comment type="function">
    <text evidence="7">Required for pre-mRNA splicing.</text>
</comment>
<evidence type="ECO:0000256" key="1">
    <source>
        <dbReference type="ARBA" id="ARBA00004123"/>
    </source>
</evidence>
<evidence type="ECO:0000256" key="6">
    <source>
        <dbReference type="ARBA" id="ARBA00023242"/>
    </source>
</evidence>
<dbReference type="EMBL" id="LPNM01000010">
    <property type="protein sequence ID" value="OEJ81973.1"/>
    <property type="molecule type" value="Genomic_DNA"/>
</dbReference>
<evidence type="ECO:0000256" key="7">
    <source>
        <dbReference type="RuleBase" id="RU367025"/>
    </source>
</evidence>
<evidence type="ECO:0000313" key="8">
    <source>
        <dbReference type="EMBL" id="OEJ81973.1"/>
    </source>
</evidence>
<dbReference type="InterPro" id="IPR005037">
    <property type="entry name" value="PRP38"/>
</dbReference>
<protein>
    <recommendedName>
        <fullName evidence="7">Pre-mRNA-splicing factor 38</fullName>
    </recommendedName>
</protein>
<dbReference type="Proteomes" id="UP000095728">
    <property type="component" value="Unassembled WGS sequence"/>
</dbReference>
<keyword evidence="4 7" id="KW-0747">Spliceosome</keyword>
<keyword evidence="6 7" id="KW-0539">Nucleus</keyword>
<evidence type="ECO:0000256" key="3">
    <source>
        <dbReference type="ARBA" id="ARBA00022664"/>
    </source>
</evidence>
<evidence type="ECO:0000313" key="9">
    <source>
        <dbReference type="Proteomes" id="UP000095728"/>
    </source>
</evidence>
<evidence type="ECO:0000256" key="2">
    <source>
        <dbReference type="ARBA" id="ARBA00006164"/>
    </source>
</evidence>
<evidence type="ECO:0000256" key="4">
    <source>
        <dbReference type="ARBA" id="ARBA00022728"/>
    </source>
</evidence>
<keyword evidence="9" id="KW-1185">Reference proteome</keyword>
<name>A0A1E5R609_9ASCO</name>
<dbReference type="OrthoDB" id="190958at2759"/>
<comment type="subcellular location">
    <subcellularLocation>
        <location evidence="1 7">Nucleus</location>
    </subcellularLocation>
</comment>
<organism evidence="8 9">
    <name type="scientific">Hanseniaspora osmophila</name>
    <dbReference type="NCBI Taxonomy" id="56408"/>
    <lineage>
        <taxon>Eukaryota</taxon>
        <taxon>Fungi</taxon>
        <taxon>Dikarya</taxon>
        <taxon>Ascomycota</taxon>
        <taxon>Saccharomycotina</taxon>
        <taxon>Saccharomycetes</taxon>
        <taxon>Saccharomycodales</taxon>
        <taxon>Saccharomycodaceae</taxon>
        <taxon>Hanseniaspora</taxon>
    </lineage>
</organism>
<proteinExistence type="inferred from homology"/>
<comment type="caution">
    <text evidence="8">The sequence shown here is derived from an EMBL/GenBank/DDBJ whole genome shotgun (WGS) entry which is preliminary data.</text>
</comment>
<reference evidence="9" key="1">
    <citation type="journal article" date="2016" name="Genome Announc.">
        <title>Genome sequences of three species of Hanseniaspora isolated from spontaneous wine fermentations.</title>
        <authorList>
            <person name="Sternes P.R."/>
            <person name="Lee D."/>
            <person name="Kutyna D.R."/>
            <person name="Borneman A.R."/>
        </authorList>
    </citation>
    <scope>NUCLEOTIDE SEQUENCE [LARGE SCALE GENOMIC DNA]</scope>
    <source>
        <strain evidence="9">AWRI3579</strain>
    </source>
</reference>
<sequence>MQQDFQVDTTLSTKQLNHQSTSVVIPHILRTRIHQSMFYKTNLSLGNMRGHTMLEFMPVLFKYFIDPKKQLKYCGGGEFAAFLLKLIEIKPTWEQVTSFIQVYCLKNMEIMKYAYALMMCYLRIQYYFIFEHDEQYPILQQWFRDGYTRYNKIKCLRFDVDTSNKNDFVTYHVDELIDRLMRASDIWGIPLGQCRWLVNEFDDTSNTEDD</sequence>
<gene>
    <name evidence="8" type="ORF">AWRI3579_g3746</name>
</gene>
<comment type="similarity">
    <text evidence="2 7">Belongs to the PRP38 family.</text>
</comment>
<keyword evidence="3 7" id="KW-0507">mRNA processing</keyword>
<dbReference type="FunCoup" id="A0A1E5R609">
    <property type="interactions" value="140"/>
</dbReference>
<dbReference type="STRING" id="56408.A0A1E5R609"/>
<dbReference type="GO" id="GO:0000398">
    <property type="term" value="P:mRNA splicing, via spliceosome"/>
    <property type="evidence" value="ECO:0007669"/>
    <property type="project" value="UniProtKB-UniRule"/>
</dbReference>
<dbReference type="AlphaFoldDB" id="A0A1E5R609"/>
<accession>A0A1E5R609</accession>